<organism evidence="1 2">
    <name type="scientific">Paxillus rubicundulus Ve08.2h10</name>
    <dbReference type="NCBI Taxonomy" id="930991"/>
    <lineage>
        <taxon>Eukaryota</taxon>
        <taxon>Fungi</taxon>
        <taxon>Dikarya</taxon>
        <taxon>Basidiomycota</taxon>
        <taxon>Agaricomycotina</taxon>
        <taxon>Agaricomycetes</taxon>
        <taxon>Agaricomycetidae</taxon>
        <taxon>Boletales</taxon>
        <taxon>Paxilineae</taxon>
        <taxon>Paxillaceae</taxon>
        <taxon>Paxillus</taxon>
    </lineage>
</organism>
<protein>
    <submittedName>
        <fullName evidence="1">Uncharacterized protein</fullName>
    </submittedName>
</protein>
<evidence type="ECO:0000313" key="1">
    <source>
        <dbReference type="EMBL" id="KIK99419.1"/>
    </source>
</evidence>
<proteinExistence type="predicted"/>
<dbReference type="InParanoid" id="A0A0D0E9I2"/>
<dbReference type="OrthoDB" id="2953744at2759"/>
<dbReference type="HOGENOM" id="CLU_104293_2_0_1"/>
<reference evidence="1 2" key="1">
    <citation type="submission" date="2014-04" db="EMBL/GenBank/DDBJ databases">
        <authorList>
            <consortium name="DOE Joint Genome Institute"/>
            <person name="Kuo A."/>
            <person name="Kohler A."/>
            <person name="Jargeat P."/>
            <person name="Nagy L.G."/>
            <person name="Floudas D."/>
            <person name="Copeland A."/>
            <person name="Barry K.W."/>
            <person name="Cichocki N."/>
            <person name="Veneault-Fourrey C."/>
            <person name="LaButti K."/>
            <person name="Lindquist E.A."/>
            <person name="Lipzen A."/>
            <person name="Lundell T."/>
            <person name="Morin E."/>
            <person name="Murat C."/>
            <person name="Sun H."/>
            <person name="Tunlid A."/>
            <person name="Henrissat B."/>
            <person name="Grigoriev I.V."/>
            <person name="Hibbett D.S."/>
            <person name="Martin F."/>
            <person name="Nordberg H.P."/>
            <person name="Cantor M.N."/>
            <person name="Hua S.X."/>
        </authorList>
    </citation>
    <scope>NUCLEOTIDE SEQUENCE [LARGE SCALE GENOMIC DNA]</scope>
    <source>
        <strain evidence="1 2">Ve08.2h10</strain>
    </source>
</reference>
<sequence>WMEQNEKAHAIIQDSITAAILAYTTAWDLFDALLSTHQAFNFTSAFYTFQQLFNSAWSRASTVSAHIPLNS</sequence>
<gene>
    <name evidence="1" type="ORF">PAXRUDRAFT_132087</name>
</gene>
<dbReference type="Proteomes" id="UP000054538">
    <property type="component" value="Unassembled WGS sequence"/>
</dbReference>
<feature type="non-terminal residue" evidence="1">
    <location>
        <position position="71"/>
    </location>
</feature>
<name>A0A0D0E9I2_9AGAM</name>
<reference evidence="2" key="2">
    <citation type="submission" date="2015-01" db="EMBL/GenBank/DDBJ databases">
        <title>Evolutionary Origins and Diversification of the Mycorrhizal Mutualists.</title>
        <authorList>
            <consortium name="DOE Joint Genome Institute"/>
            <consortium name="Mycorrhizal Genomics Consortium"/>
            <person name="Kohler A."/>
            <person name="Kuo A."/>
            <person name="Nagy L.G."/>
            <person name="Floudas D."/>
            <person name="Copeland A."/>
            <person name="Barry K.W."/>
            <person name="Cichocki N."/>
            <person name="Veneault-Fourrey C."/>
            <person name="LaButti K."/>
            <person name="Lindquist E.A."/>
            <person name="Lipzen A."/>
            <person name="Lundell T."/>
            <person name="Morin E."/>
            <person name="Murat C."/>
            <person name="Riley R."/>
            <person name="Ohm R."/>
            <person name="Sun H."/>
            <person name="Tunlid A."/>
            <person name="Henrissat B."/>
            <person name="Grigoriev I.V."/>
            <person name="Hibbett D.S."/>
            <person name="Martin F."/>
        </authorList>
    </citation>
    <scope>NUCLEOTIDE SEQUENCE [LARGE SCALE GENOMIC DNA]</scope>
    <source>
        <strain evidence="2">Ve08.2h10</strain>
    </source>
</reference>
<dbReference type="AlphaFoldDB" id="A0A0D0E9I2"/>
<accession>A0A0D0E9I2</accession>
<evidence type="ECO:0000313" key="2">
    <source>
        <dbReference type="Proteomes" id="UP000054538"/>
    </source>
</evidence>
<keyword evidence="2" id="KW-1185">Reference proteome</keyword>
<dbReference type="EMBL" id="KN824860">
    <property type="protein sequence ID" value="KIK99419.1"/>
    <property type="molecule type" value="Genomic_DNA"/>
</dbReference>